<gene>
    <name evidence="9" type="ORF">PCOR1329_LOCUS19495</name>
</gene>
<protein>
    <recommendedName>
        <fullName evidence="8">RING-type domain-containing protein</fullName>
    </recommendedName>
</protein>
<evidence type="ECO:0000256" key="3">
    <source>
        <dbReference type="ARBA" id="ARBA00022737"/>
    </source>
</evidence>
<dbReference type="PANTHER" id="PTHR11685">
    <property type="entry name" value="RBR FAMILY RING FINGER AND IBR DOMAIN-CONTAINING"/>
    <property type="match status" value="1"/>
</dbReference>
<feature type="region of interest" description="Disordered" evidence="7">
    <location>
        <begin position="493"/>
        <end position="520"/>
    </location>
</feature>
<dbReference type="SUPFAM" id="SSF57850">
    <property type="entry name" value="RING/U-box"/>
    <property type="match status" value="3"/>
</dbReference>
<dbReference type="InterPro" id="IPR044066">
    <property type="entry name" value="TRIAD_supradom"/>
</dbReference>
<dbReference type="InterPro" id="IPR013083">
    <property type="entry name" value="Znf_RING/FYVE/PHD"/>
</dbReference>
<dbReference type="Gene3D" id="3.30.60.90">
    <property type="match status" value="1"/>
</dbReference>
<reference evidence="9" key="1">
    <citation type="submission" date="2023-10" db="EMBL/GenBank/DDBJ databases">
        <authorList>
            <person name="Chen Y."/>
            <person name="Shah S."/>
            <person name="Dougan E. K."/>
            <person name="Thang M."/>
            <person name="Chan C."/>
        </authorList>
    </citation>
    <scope>NUCLEOTIDE SEQUENCE [LARGE SCALE GENOMIC DNA]</scope>
</reference>
<dbReference type="Gene3D" id="3.30.40.10">
    <property type="entry name" value="Zinc/RING finger domain, C3HC4 (zinc finger)"/>
    <property type="match status" value="1"/>
</dbReference>
<feature type="compositionally biased region" description="Gly residues" evidence="7">
    <location>
        <begin position="423"/>
        <end position="437"/>
    </location>
</feature>
<organism evidence="9 10">
    <name type="scientific">Prorocentrum cordatum</name>
    <dbReference type="NCBI Taxonomy" id="2364126"/>
    <lineage>
        <taxon>Eukaryota</taxon>
        <taxon>Sar</taxon>
        <taxon>Alveolata</taxon>
        <taxon>Dinophyceae</taxon>
        <taxon>Prorocentrales</taxon>
        <taxon>Prorocentraceae</taxon>
        <taxon>Prorocentrum</taxon>
    </lineage>
</organism>
<accession>A0ABN9REN1</accession>
<feature type="domain" description="RING-type" evidence="8">
    <location>
        <begin position="70"/>
        <end position="331"/>
    </location>
</feature>
<proteinExistence type="predicted"/>
<dbReference type="EMBL" id="CAUYUJ010006224">
    <property type="protein sequence ID" value="CAK0816565.1"/>
    <property type="molecule type" value="Genomic_DNA"/>
</dbReference>
<evidence type="ECO:0000313" key="10">
    <source>
        <dbReference type="Proteomes" id="UP001189429"/>
    </source>
</evidence>
<dbReference type="Proteomes" id="UP001189429">
    <property type="component" value="Unassembled WGS sequence"/>
</dbReference>
<dbReference type="PROSITE" id="PS51873">
    <property type="entry name" value="TRIAD"/>
    <property type="match status" value="1"/>
</dbReference>
<evidence type="ECO:0000256" key="6">
    <source>
        <dbReference type="ARBA" id="ARBA00022833"/>
    </source>
</evidence>
<keyword evidence="4" id="KW-0863">Zinc-finger</keyword>
<evidence type="ECO:0000256" key="4">
    <source>
        <dbReference type="ARBA" id="ARBA00022771"/>
    </source>
</evidence>
<evidence type="ECO:0000313" key="9">
    <source>
        <dbReference type="EMBL" id="CAK0816565.1"/>
    </source>
</evidence>
<dbReference type="Gene3D" id="1.20.120.1750">
    <property type="match status" value="1"/>
</dbReference>
<evidence type="ECO:0000256" key="2">
    <source>
        <dbReference type="ARBA" id="ARBA00022723"/>
    </source>
</evidence>
<evidence type="ECO:0000256" key="1">
    <source>
        <dbReference type="ARBA" id="ARBA00022679"/>
    </source>
</evidence>
<keyword evidence="5" id="KW-0833">Ubl conjugation pathway</keyword>
<dbReference type="InterPro" id="IPR043145">
    <property type="entry name" value="Znf_ZZ_sf"/>
</dbReference>
<comment type="caution">
    <text evidence="9">The sequence shown here is derived from an EMBL/GenBank/DDBJ whole genome shotgun (WGS) entry which is preliminary data.</text>
</comment>
<keyword evidence="6" id="KW-0862">Zinc</keyword>
<sequence>MQHAAAAHGRLRWRCLAARRARLLTEDQCAELRDRLSGRAAWSAADEVADILDGLGVPAAPDEVLPQGAPAWTCPVCRGLQRARGWYCPFKHRYCRKCMVQWAEARPLPTCPHEGCGYHLGDHDLEDLRADAGRTEALRAARLEQGLVALQQDPESQVAVFRCPGSGCSAAVVLGVGEARRRWECSCGAPSTCTGCGGSPYHHHAQCGDMQSLRARWLAWLQGGREAYRGLQRRVVREAGAQTRALREAMARHSELERDEQWKAENCRCCPRCRRPTEKIGGCNTMVCGQNAHGGNRQPGCGHRFHWGDARPYRAAGAPSRAPRAPAHARAGAISGRGVRHLFAQCALCDSGKCITGPRFRCVHCLNFSCCLKCEERLATEHEAGHVFEIMFEDEFDWTATGVELPSGTRARIRGGAAPAEGAEGGAPAGPGGGSAPGGPPSGGRKRQRDVGAGMEGVVKGRKRGRYVLELAGGMGTRHVEPRDLQPLLTQRQARRGGGEGSRGGSQQRAGGCSARDSTSGPVLVLCRCQPPTAAGARMAQCLGATALAEVVAAAVGRSGCGGGGGGGALPPCAAAAAAERMGRAAARADAAAAAAPAASEGGLARAPAAGSAAAGPRPCGKARRLRGLRRAARRPAALQQAPTKEMKAPFGWDAERPWWEDLLKPPGSATAWSSAGCTAVPGLRAPESTTEKLRVADLLAREVQEAAVHCSVGESDSSGGHDRTLLFELNLQELNIGSVLDADIDTWTCMVSGPCTITRLPYRSDGSGTQSGCCTRDVNDSDVGYDPAAGLESDSERVPLEYDVGRVELEQGGFSTDAGYGPDQNDATVQTCESSQQSPNGGSEQAQNGCSSEQQDPDGGSKQDQHGGAKQARTSSLQAGVCGGGAAVSFWAPPPAARLATGAGAHVFMHVLLLGGLALAISVPSMACPFAEVEALQRLGGGDWLGALFLRDY</sequence>
<keyword evidence="3" id="KW-0677">Repeat</keyword>
<evidence type="ECO:0000256" key="7">
    <source>
        <dbReference type="SAM" id="MobiDB-lite"/>
    </source>
</evidence>
<name>A0ABN9REN1_9DINO</name>
<dbReference type="InterPro" id="IPR031127">
    <property type="entry name" value="E3_UB_ligase_RBR"/>
</dbReference>
<keyword evidence="1" id="KW-0808">Transferase</keyword>
<feature type="region of interest" description="Disordered" evidence="7">
    <location>
        <begin position="813"/>
        <end position="876"/>
    </location>
</feature>
<feature type="region of interest" description="Disordered" evidence="7">
    <location>
        <begin position="416"/>
        <end position="457"/>
    </location>
</feature>
<evidence type="ECO:0000256" key="5">
    <source>
        <dbReference type="ARBA" id="ARBA00022786"/>
    </source>
</evidence>
<evidence type="ECO:0000259" key="8">
    <source>
        <dbReference type="PROSITE" id="PS51873"/>
    </source>
</evidence>
<feature type="compositionally biased region" description="Polar residues" evidence="7">
    <location>
        <begin position="826"/>
        <end position="855"/>
    </location>
</feature>
<keyword evidence="10" id="KW-1185">Reference proteome</keyword>
<keyword evidence="2" id="KW-0479">Metal-binding</keyword>